<reference evidence="1 2" key="1">
    <citation type="submission" date="2018-10" db="EMBL/GenBank/DDBJ databases">
        <title>Genomic Encyclopedia of Archaeal and Bacterial Type Strains, Phase II (KMG-II): from individual species to whole genera.</title>
        <authorList>
            <person name="Goeker M."/>
        </authorList>
    </citation>
    <scope>NUCLEOTIDE SEQUENCE [LARGE SCALE GENOMIC DNA]</scope>
    <source>
        <strain evidence="1 2">DSM 43383</strain>
    </source>
</reference>
<organism evidence="1 2">
    <name type="scientific">Actinomadura pelletieri DSM 43383</name>
    <dbReference type="NCBI Taxonomy" id="1120940"/>
    <lineage>
        <taxon>Bacteria</taxon>
        <taxon>Bacillati</taxon>
        <taxon>Actinomycetota</taxon>
        <taxon>Actinomycetes</taxon>
        <taxon>Streptosporangiales</taxon>
        <taxon>Thermomonosporaceae</taxon>
        <taxon>Actinomadura</taxon>
    </lineage>
</organism>
<name>A0A495QXT2_9ACTN</name>
<dbReference type="AlphaFoldDB" id="A0A495QXT2"/>
<evidence type="ECO:0000313" key="2">
    <source>
        <dbReference type="Proteomes" id="UP000274601"/>
    </source>
</evidence>
<dbReference type="EMBL" id="RBWU01000001">
    <property type="protein sequence ID" value="RKS78991.1"/>
    <property type="molecule type" value="Genomic_DNA"/>
</dbReference>
<evidence type="ECO:0000313" key="1">
    <source>
        <dbReference type="EMBL" id="RKS78991.1"/>
    </source>
</evidence>
<keyword evidence="2" id="KW-1185">Reference proteome</keyword>
<comment type="caution">
    <text evidence="1">The sequence shown here is derived from an EMBL/GenBank/DDBJ whole genome shotgun (WGS) entry which is preliminary data.</text>
</comment>
<sequence length="171" mass="17937">MSPAVAAIALAHGLLGDVDGFRLWRARAERVAGGAGSRYLASFAAFVDARTALHAGKPDARLVDAACADFPPQDWYRTYARATAAELAVVAGLPDAAARLAAAEDAAVENAWAAACLSRATGRLHGDEAELDAAVRAWERLGARFERACTLLLIPARADEGRAELATLRPS</sequence>
<accession>A0A495QXT2</accession>
<proteinExistence type="predicted"/>
<dbReference type="Proteomes" id="UP000274601">
    <property type="component" value="Unassembled WGS sequence"/>
</dbReference>
<protein>
    <submittedName>
        <fullName evidence="1">Uncharacterized protein</fullName>
    </submittedName>
</protein>
<gene>
    <name evidence="1" type="ORF">BZB76_0429</name>
</gene>